<evidence type="ECO:0000313" key="1">
    <source>
        <dbReference type="EMBL" id="CAG8577435.1"/>
    </source>
</evidence>
<keyword evidence="2" id="KW-1185">Reference proteome</keyword>
<proteinExistence type="predicted"/>
<feature type="non-terminal residue" evidence="1">
    <location>
        <position position="1"/>
    </location>
</feature>
<sequence length="91" mass="10574">SYEKFYTEITRKNVPYFAVYDFDYEKLGEGRRNKIIFIAWIPANADIHDKVLAAASKQVLGTKLGITFQIEGTEINDIEFETVLDKVRRLK</sequence>
<comment type="caution">
    <text evidence="1">The sequence shown here is derived from an EMBL/GenBank/DDBJ whole genome shotgun (WGS) entry which is preliminary data.</text>
</comment>
<dbReference type="EMBL" id="CAJVQC010007305">
    <property type="protein sequence ID" value="CAG8577435.1"/>
    <property type="molecule type" value="Genomic_DNA"/>
</dbReference>
<dbReference type="Proteomes" id="UP000789920">
    <property type="component" value="Unassembled WGS sequence"/>
</dbReference>
<reference evidence="1" key="1">
    <citation type="submission" date="2021-06" db="EMBL/GenBank/DDBJ databases">
        <authorList>
            <person name="Kallberg Y."/>
            <person name="Tangrot J."/>
            <person name="Rosling A."/>
        </authorList>
    </citation>
    <scope>NUCLEOTIDE SEQUENCE</scope>
    <source>
        <strain evidence="1">MA461A</strain>
    </source>
</reference>
<accession>A0ACA9MAQ0</accession>
<name>A0ACA9MAQ0_9GLOM</name>
<evidence type="ECO:0000313" key="2">
    <source>
        <dbReference type="Proteomes" id="UP000789920"/>
    </source>
</evidence>
<gene>
    <name evidence="1" type="ORF">RPERSI_LOCUS4997</name>
</gene>
<protein>
    <submittedName>
        <fullName evidence="1">10121_t:CDS:1</fullName>
    </submittedName>
</protein>
<organism evidence="1 2">
    <name type="scientific">Racocetra persica</name>
    <dbReference type="NCBI Taxonomy" id="160502"/>
    <lineage>
        <taxon>Eukaryota</taxon>
        <taxon>Fungi</taxon>
        <taxon>Fungi incertae sedis</taxon>
        <taxon>Mucoromycota</taxon>
        <taxon>Glomeromycotina</taxon>
        <taxon>Glomeromycetes</taxon>
        <taxon>Diversisporales</taxon>
        <taxon>Gigasporaceae</taxon>
        <taxon>Racocetra</taxon>
    </lineage>
</organism>